<dbReference type="EMBL" id="UZAH01032055">
    <property type="protein sequence ID" value="VDP19395.1"/>
    <property type="molecule type" value="Genomic_DNA"/>
</dbReference>
<dbReference type="Gene3D" id="3.30.420.10">
    <property type="entry name" value="Ribonuclease H-like superfamily/Ribonuclease H"/>
    <property type="match status" value="1"/>
</dbReference>
<dbReference type="GO" id="GO:0005737">
    <property type="term" value="C:cytoplasm"/>
    <property type="evidence" value="ECO:0007669"/>
    <property type="project" value="UniProtKB-ARBA"/>
</dbReference>
<evidence type="ECO:0000313" key="6">
    <source>
        <dbReference type="WBParaSite" id="HPBE_0002032901-mRNA-1"/>
    </source>
</evidence>
<dbReference type="Gene3D" id="4.10.60.10">
    <property type="entry name" value="Zinc finger, CCHC-type"/>
    <property type="match status" value="1"/>
</dbReference>
<keyword evidence="1" id="KW-0479">Metal-binding</keyword>
<dbReference type="Proteomes" id="UP000050761">
    <property type="component" value="Unassembled WGS sequence"/>
</dbReference>
<accession>A0A3P8CLI0</accession>
<proteinExistence type="predicted"/>
<dbReference type="OrthoDB" id="5853037at2759"/>
<keyword evidence="5" id="KW-1185">Reference proteome</keyword>
<dbReference type="InterPro" id="IPR036397">
    <property type="entry name" value="RNaseH_sf"/>
</dbReference>
<evidence type="ECO:0000256" key="1">
    <source>
        <dbReference type="PROSITE-ProRule" id="PRU00047"/>
    </source>
</evidence>
<keyword evidence="1" id="KW-0862">Zinc</keyword>
<dbReference type="SMART" id="SM00343">
    <property type="entry name" value="ZnF_C2HC"/>
    <property type="match status" value="1"/>
</dbReference>
<organism evidence="5 6">
    <name type="scientific">Heligmosomoides polygyrus</name>
    <name type="common">Parasitic roundworm</name>
    <dbReference type="NCBI Taxonomy" id="6339"/>
    <lineage>
        <taxon>Eukaryota</taxon>
        <taxon>Metazoa</taxon>
        <taxon>Ecdysozoa</taxon>
        <taxon>Nematoda</taxon>
        <taxon>Chromadorea</taxon>
        <taxon>Rhabditida</taxon>
        <taxon>Rhabditina</taxon>
        <taxon>Rhabditomorpha</taxon>
        <taxon>Strongyloidea</taxon>
        <taxon>Heligmosomidae</taxon>
        <taxon>Heligmosomoides</taxon>
    </lineage>
</organism>
<feature type="region of interest" description="Disordered" evidence="2">
    <location>
        <begin position="1"/>
        <end position="20"/>
    </location>
</feature>
<dbReference type="WBParaSite" id="HPBE_0002032901-mRNA-1">
    <property type="protein sequence ID" value="HPBE_0002032901-mRNA-1"/>
    <property type="gene ID" value="HPBE_0002032901"/>
</dbReference>
<accession>A0A183GDK1</accession>
<dbReference type="AlphaFoldDB" id="A0A183GDK1"/>
<reference evidence="4 5" key="1">
    <citation type="submission" date="2018-11" db="EMBL/GenBank/DDBJ databases">
        <authorList>
            <consortium name="Pathogen Informatics"/>
        </authorList>
    </citation>
    <scope>NUCLEOTIDE SEQUENCE [LARGE SCALE GENOMIC DNA]</scope>
</reference>
<sequence length="476" mass="53057">MSARDVEMAESAPAGKENVPVSTDQPLYAALARDIKEIVDKIRQVPVMMADQLREHKISARYKEKHEEVLSSEIEVICEGLENLRKRCFATEVFGQEIWRTLATRGIETIADWHDYVQTMERDGGIIAELCDELNVDALQLVPKVKEHKCAAKDIPTEGSGASLLSPLEKGHLLFKCSDGCFDNVKLGDIEGTSFPGAVAREDFGNMWLACSIFRRSDIDLGTKIKFHREGHICFDADSLTIVLKFAYSRCIDWTDFICNTKCIKEHMLIENHKVLRSYNEALLKGAVAPQRDLGVEVPLGSPEETEHCGHLTAPLGNSLSRSDDSTLLQANDTEALGDDYRQRQQFQGRPLRNSQCFNCRGIGHYVAQCPSPSMLSVPAPEVPSMFRTYVSENHLDCDQFLPACAFAYNTSVHSSTNESPSSLMFGRDPIFNVDLMLKHHASGHVPTDEDSSIYKAFLLSVLHSAWTKATTSNAR</sequence>
<dbReference type="GO" id="GO:0008270">
    <property type="term" value="F:zinc ion binding"/>
    <property type="evidence" value="ECO:0007669"/>
    <property type="project" value="UniProtKB-KW"/>
</dbReference>
<gene>
    <name evidence="4" type="ORF">HPBE_LOCUS20328</name>
</gene>
<keyword evidence="1" id="KW-0863">Zinc-finger</keyword>
<dbReference type="InterPro" id="IPR001878">
    <property type="entry name" value="Znf_CCHC"/>
</dbReference>
<protein>
    <submittedName>
        <fullName evidence="6">CCHC-type domain-containing protein</fullName>
    </submittedName>
</protein>
<name>A0A183GDK1_HELPZ</name>
<feature type="domain" description="CCHC-type" evidence="3">
    <location>
        <begin position="357"/>
        <end position="372"/>
    </location>
</feature>
<dbReference type="SUPFAM" id="SSF57756">
    <property type="entry name" value="Retrovirus zinc finger-like domains"/>
    <property type="match status" value="1"/>
</dbReference>
<dbReference type="GO" id="GO:0003676">
    <property type="term" value="F:nucleic acid binding"/>
    <property type="evidence" value="ECO:0007669"/>
    <property type="project" value="InterPro"/>
</dbReference>
<reference evidence="6" key="2">
    <citation type="submission" date="2019-09" db="UniProtKB">
        <authorList>
            <consortium name="WormBaseParasite"/>
        </authorList>
    </citation>
    <scope>IDENTIFICATION</scope>
</reference>
<dbReference type="InterPro" id="IPR036875">
    <property type="entry name" value="Znf_CCHC_sf"/>
</dbReference>
<evidence type="ECO:0000313" key="5">
    <source>
        <dbReference type="Proteomes" id="UP000050761"/>
    </source>
</evidence>
<evidence type="ECO:0000259" key="3">
    <source>
        <dbReference type="PROSITE" id="PS50158"/>
    </source>
</evidence>
<dbReference type="GO" id="GO:0019899">
    <property type="term" value="F:enzyme binding"/>
    <property type="evidence" value="ECO:0007669"/>
    <property type="project" value="UniProtKB-ARBA"/>
</dbReference>
<evidence type="ECO:0000313" key="4">
    <source>
        <dbReference type="EMBL" id="VDP19395.1"/>
    </source>
</evidence>
<evidence type="ECO:0000256" key="2">
    <source>
        <dbReference type="SAM" id="MobiDB-lite"/>
    </source>
</evidence>
<dbReference type="PROSITE" id="PS50158">
    <property type="entry name" value="ZF_CCHC"/>
    <property type="match status" value="1"/>
</dbReference>
<dbReference type="Pfam" id="PF00098">
    <property type="entry name" value="zf-CCHC"/>
    <property type="match status" value="1"/>
</dbReference>